<evidence type="ECO:0000256" key="5">
    <source>
        <dbReference type="ARBA" id="ARBA00023004"/>
    </source>
</evidence>
<keyword evidence="2" id="KW-0479">Metal-binding</keyword>
<dbReference type="GO" id="GO:0005783">
    <property type="term" value="C:endoplasmic reticulum"/>
    <property type="evidence" value="ECO:0007669"/>
    <property type="project" value="TreeGrafter"/>
</dbReference>
<dbReference type="PANTHER" id="PTHR10869">
    <property type="entry name" value="PROLYL 4-HYDROXYLASE ALPHA SUBUNIT"/>
    <property type="match status" value="1"/>
</dbReference>
<protein>
    <recommendedName>
        <fullName evidence="7">Prolyl 4-hydroxylase alpha subunit domain-containing protein</fullName>
    </recommendedName>
</protein>
<evidence type="ECO:0000256" key="6">
    <source>
        <dbReference type="SAM" id="MobiDB-lite"/>
    </source>
</evidence>
<feature type="compositionally biased region" description="Basic residues" evidence="6">
    <location>
        <begin position="257"/>
        <end position="278"/>
    </location>
</feature>
<keyword evidence="3" id="KW-0223">Dioxygenase</keyword>
<dbReference type="GO" id="GO:0031418">
    <property type="term" value="F:L-ascorbic acid binding"/>
    <property type="evidence" value="ECO:0007669"/>
    <property type="project" value="InterPro"/>
</dbReference>
<keyword evidence="5" id="KW-0408">Iron</keyword>
<evidence type="ECO:0000256" key="3">
    <source>
        <dbReference type="ARBA" id="ARBA00022964"/>
    </source>
</evidence>
<gene>
    <name evidence="8" type="ORF">EJ08DRAFT_590757</name>
</gene>
<dbReference type="InterPro" id="IPR006620">
    <property type="entry name" value="Pro_4_hyd_alph"/>
</dbReference>
<keyword evidence="9" id="KW-1185">Reference proteome</keyword>
<dbReference type="Pfam" id="PF13640">
    <property type="entry name" value="2OG-FeII_Oxy_3"/>
    <property type="match status" value="1"/>
</dbReference>
<keyword evidence="4" id="KW-0560">Oxidoreductase</keyword>
<feature type="region of interest" description="Disordered" evidence="6">
    <location>
        <begin position="247"/>
        <end position="278"/>
    </location>
</feature>
<evidence type="ECO:0000313" key="9">
    <source>
        <dbReference type="Proteomes" id="UP000800235"/>
    </source>
</evidence>
<dbReference type="Proteomes" id="UP000800235">
    <property type="component" value="Unassembled WGS sequence"/>
</dbReference>
<dbReference type="InterPro" id="IPR045054">
    <property type="entry name" value="P4HA-like"/>
</dbReference>
<evidence type="ECO:0000313" key="8">
    <source>
        <dbReference type="EMBL" id="KAF2429432.1"/>
    </source>
</evidence>
<dbReference type="PANTHER" id="PTHR10869:SF241">
    <property type="entry name" value="FE2OG DIOXYGENASE DOMAIN-CONTAINING PROTEIN"/>
    <property type="match status" value="1"/>
</dbReference>
<organism evidence="8 9">
    <name type="scientific">Tothia fuscella</name>
    <dbReference type="NCBI Taxonomy" id="1048955"/>
    <lineage>
        <taxon>Eukaryota</taxon>
        <taxon>Fungi</taxon>
        <taxon>Dikarya</taxon>
        <taxon>Ascomycota</taxon>
        <taxon>Pezizomycotina</taxon>
        <taxon>Dothideomycetes</taxon>
        <taxon>Pleosporomycetidae</taxon>
        <taxon>Venturiales</taxon>
        <taxon>Cylindrosympodiaceae</taxon>
        <taxon>Tothia</taxon>
    </lineage>
</organism>
<comment type="cofactor">
    <cofactor evidence="1">
        <name>L-ascorbate</name>
        <dbReference type="ChEBI" id="CHEBI:38290"/>
    </cofactor>
</comment>
<dbReference type="EMBL" id="MU007047">
    <property type="protein sequence ID" value="KAF2429432.1"/>
    <property type="molecule type" value="Genomic_DNA"/>
</dbReference>
<dbReference type="AlphaFoldDB" id="A0A9P4NPT0"/>
<evidence type="ECO:0000259" key="7">
    <source>
        <dbReference type="SMART" id="SM00702"/>
    </source>
</evidence>
<evidence type="ECO:0000256" key="4">
    <source>
        <dbReference type="ARBA" id="ARBA00023002"/>
    </source>
</evidence>
<comment type="caution">
    <text evidence="8">The sequence shown here is derived from an EMBL/GenBank/DDBJ whole genome shotgun (WGS) entry which is preliminary data.</text>
</comment>
<accession>A0A9P4NPT0</accession>
<dbReference type="OrthoDB" id="69177at2759"/>
<evidence type="ECO:0000256" key="2">
    <source>
        <dbReference type="ARBA" id="ARBA00022723"/>
    </source>
</evidence>
<feature type="domain" description="Prolyl 4-hydroxylase alpha subunit" evidence="7">
    <location>
        <begin position="35"/>
        <end position="243"/>
    </location>
</feature>
<evidence type="ECO:0000256" key="1">
    <source>
        <dbReference type="ARBA" id="ARBA00001961"/>
    </source>
</evidence>
<dbReference type="InterPro" id="IPR044862">
    <property type="entry name" value="Pro_4_hyd_alph_FE2OG_OXY"/>
</dbReference>
<dbReference type="GO" id="GO:0004656">
    <property type="term" value="F:procollagen-proline 4-dioxygenase activity"/>
    <property type="evidence" value="ECO:0007669"/>
    <property type="project" value="TreeGrafter"/>
</dbReference>
<reference evidence="8" key="1">
    <citation type="journal article" date="2020" name="Stud. Mycol.">
        <title>101 Dothideomycetes genomes: a test case for predicting lifestyles and emergence of pathogens.</title>
        <authorList>
            <person name="Haridas S."/>
            <person name="Albert R."/>
            <person name="Binder M."/>
            <person name="Bloem J."/>
            <person name="Labutti K."/>
            <person name="Salamov A."/>
            <person name="Andreopoulos B."/>
            <person name="Baker S."/>
            <person name="Barry K."/>
            <person name="Bills G."/>
            <person name="Bluhm B."/>
            <person name="Cannon C."/>
            <person name="Castanera R."/>
            <person name="Culley D."/>
            <person name="Daum C."/>
            <person name="Ezra D."/>
            <person name="Gonzalez J."/>
            <person name="Henrissat B."/>
            <person name="Kuo A."/>
            <person name="Liang C."/>
            <person name="Lipzen A."/>
            <person name="Lutzoni F."/>
            <person name="Magnuson J."/>
            <person name="Mondo S."/>
            <person name="Nolan M."/>
            <person name="Ohm R."/>
            <person name="Pangilinan J."/>
            <person name="Park H.-J."/>
            <person name="Ramirez L."/>
            <person name="Alfaro M."/>
            <person name="Sun H."/>
            <person name="Tritt A."/>
            <person name="Yoshinaga Y."/>
            <person name="Zwiers L.-H."/>
            <person name="Turgeon B."/>
            <person name="Goodwin S."/>
            <person name="Spatafora J."/>
            <person name="Crous P."/>
            <person name="Grigoriev I."/>
        </authorList>
    </citation>
    <scope>NUCLEOTIDE SEQUENCE</scope>
    <source>
        <strain evidence="8">CBS 130266</strain>
    </source>
</reference>
<name>A0A9P4NPT0_9PEZI</name>
<proteinExistence type="predicted"/>
<dbReference type="SMART" id="SM00702">
    <property type="entry name" value="P4Hc"/>
    <property type="match status" value="1"/>
</dbReference>
<dbReference type="Gene3D" id="2.60.120.620">
    <property type="entry name" value="q2cbj1_9rhob like domain"/>
    <property type="match status" value="1"/>
</dbReference>
<sequence>MSFKIPQDFLAGPPPNPKKTKIAFEDTGLPEYENKYATVLDGMLTADECRTLVFAAENQALKGWERAMVNIGNGQQAMYEDQRKCGRIIYDSQDVVDRIWERVKGFVPELQKLQAQPEVTGSGPSMRRETWELTRLNERMRFLKYEAGEYFKPHCDGMYETPDQRERTYYTLHLYLNDTDTQTDGEPLEGGATTFWGMNYDCERRFDFAPKTGSILIFQQRSLIHSGDDLIRGTKMTMRTELMYARTEEQGPEWKAPKPKSRVPRTKWLKKRREQAGI</sequence>
<dbReference type="GO" id="GO:0005506">
    <property type="term" value="F:iron ion binding"/>
    <property type="evidence" value="ECO:0007669"/>
    <property type="project" value="InterPro"/>
</dbReference>